<dbReference type="RefSeq" id="WP_390231205.1">
    <property type="nucleotide sequence ID" value="NZ_JBHSCN010000006.1"/>
</dbReference>
<sequence>MRLKHLHPEFLPASARRDIRNAVLGGGGRRWAARARAAGYGCVVTEPDPLPADYRPAHVFRVVAMPVERGWGVWLRAADDSIIDSFGLGLSPETPFRPDVIDVLGPLLLTRYRVSYDGVGAWDEIDNHWSAVVYAVEEPTRGDAG</sequence>
<evidence type="ECO:0000313" key="1">
    <source>
        <dbReference type="EMBL" id="MFC4244901.1"/>
    </source>
</evidence>
<name>A0ABV8Q946_9MICO</name>
<evidence type="ECO:0000313" key="2">
    <source>
        <dbReference type="Proteomes" id="UP001595900"/>
    </source>
</evidence>
<dbReference type="Proteomes" id="UP001595900">
    <property type="component" value="Unassembled WGS sequence"/>
</dbReference>
<gene>
    <name evidence="1" type="ORF">ACFOYW_16120</name>
</gene>
<keyword evidence="2" id="KW-1185">Reference proteome</keyword>
<protein>
    <submittedName>
        <fullName evidence="1">Uncharacterized protein</fullName>
    </submittedName>
</protein>
<organism evidence="1 2">
    <name type="scientific">Gryllotalpicola reticulitermitis</name>
    <dbReference type="NCBI Taxonomy" id="1184153"/>
    <lineage>
        <taxon>Bacteria</taxon>
        <taxon>Bacillati</taxon>
        <taxon>Actinomycetota</taxon>
        <taxon>Actinomycetes</taxon>
        <taxon>Micrococcales</taxon>
        <taxon>Microbacteriaceae</taxon>
        <taxon>Gryllotalpicola</taxon>
    </lineage>
</organism>
<dbReference type="EMBL" id="JBHSCN010000006">
    <property type="protein sequence ID" value="MFC4244901.1"/>
    <property type="molecule type" value="Genomic_DNA"/>
</dbReference>
<reference evidence="2" key="1">
    <citation type="journal article" date="2019" name="Int. J. Syst. Evol. Microbiol.">
        <title>The Global Catalogue of Microorganisms (GCM) 10K type strain sequencing project: providing services to taxonomists for standard genome sequencing and annotation.</title>
        <authorList>
            <consortium name="The Broad Institute Genomics Platform"/>
            <consortium name="The Broad Institute Genome Sequencing Center for Infectious Disease"/>
            <person name="Wu L."/>
            <person name="Ma J."/>
        </authorList>
    </citation>
    <scope>NUCLEOTIDE SEQUENCE [LARGE SCALE GENOMIC DNA]</scope>
    <source>
        <strain evidence="2">CGMCC 1.10363</strain>
    </source>
</reference>
<accession>A0ABV8Q946</accession>
<proteinExistence type="predicted"/>
<comment type="caution">
    <text evidence="1">The sequence shown here is derived from an EMBL/GenBank/DDBJ whole genome shotgun (WGS) entry which is preliminary data.</text>
</comment>